<reference evidence="8 9" key="1">
    <citation type="submission" date="2020-07" db="EMBL/GenBank/DDBJ databases">
        <title>Pusillimonas sp. nov., isolated from poultry manure in Taiwan.</title>
        <authorList>
            <person name="Lin S.-Y."/>
            <person name="Tang Y.-S."/>
            <person name="Young C.-C."/>
        </authorList>
    </citation>
    <scope>NUCLEOTIDE SEQUENCE [LARGE SCALE GENOMIC DNA]</scope>
    <source>
        <strain evidence="8 9">CC-YST705</strain>
    </source>
</reference>
<dbReference type="Gene3D" id="2.50.20.10">
    <property type="entry name" value="Lipoprotein localisation LolA/LolB/LppX"/>
    <property type="match status" value="1"/>
</dbReference>
<organism evidence="8 9">
    <name type="scientific">Mesopusillimonas faecipullorum</name>
    <dbReference type="NCBI Taxonomy" id="2755040"/>
    <lineage>
        <taxon>Bacteria</taxon>
        <taxon>Pseudomonadati</taxon>
        <taxon>Pseudomonadota</taxon>
        <taxon>Betaproteobacteria</taxon>
        <taxon>Burkholderiales</taxon>
        <taxon>Alcaligenaceae</taxon>
        <taxon>Mesopusillimonas</taxon>
    </lineage>
</organism>
<dbReference type="PANTHER" id="PTHR38782">
    <property type="match status" value="1"/>
</dbReference>
<dbReference type="Pfam" id="PF17188">
    <property type="entry name" value="MucB_RseB_C"/>
    <property type="match status" value="1"/>
</dbReference>
<feature type="domain" description="MucB/RseB N-terminal" evidence="6">
    <location>
        <begin position="45"/>
        <end position="218"/>
    </location>
</feature>
<evidence type="ECO:0000313" key="9">
    <source>
        <dbReference type="Proteomes" id="UP000776983"/>
    </source>
</evidence>
<evidence type="ECO:0000256" key="2">
    <source>
        <dbReference type="ARBA" id="ARBA00008150"/>
    </source>
</evidence>
<evidence type="ECO:0000256" key="5">
    <source>
        <dbReference type="SAM" id="SignalP"/>
    </source>
</evidence>
<proteinExistence type="inferred from homology"/>
<dbReference type="Proteomes" id="UP000776983">
    <property type="component" value="Unassembled WGS sequence"/>
</dbReference>
<evidence type="ECO:0000259" key="7">
    <source>
        <dbReference type="Pfam" id="PF17188"/>
    </source>
</evidence>
<comment type="similarity">
    <text evidence="2">Belongs to the RseB family.</text>
</comment>
<protein>
    <submittedName>
        <fullName evidence="8">MucB/RseB C-terminal domain-containing protein</fullName>
    </submittedName>
</protein>
<sequence length="341" mass="37572">MLGVGLSSVRKVAPVWGGTGKWMLVFALALPVLAQAQVTEDDGWQRLQKVQQAARQVDYAGVFTWQQGATLQSSRITHIVDGTGERERVEVLDGAAREFIRHNDVVQCLVPEKNLVLVEEQRIQRFPSLMLDQEEVLQDRYELSIGPSDQRVAGRSCMLIDIRPKDTLRYGQRLCIDEKTDLLLKAQTLDEFGKVIDQVAFTSIQFDGAVQAEQLKPAWDISTWKVVQTAGEPVQADALGWRITPPSGFRYVAQMARPTRAGQPVTHLVLTDGLAAISIFIEPVSERSGGQPVQSRSAGAMSIRGLRVADYWLTLVGEVPLGTLETLAGQIEYVPPVGASK</sequence>
<evidence type="ECO:0000256" key="3">
    <source>
        <dbReference type="ARBA" id="ARBA00022729"/>
    </source>
</evidence>
<dbReference type="Pfam" id="PF03888">
    <property type="entry name" value="MucB_RseB"/>
    <property type="match status" value="1"/>
</dbReference>
<comment type="subcellular location">
    <subcellularLocation>
        <location evidence="1">Periplasm</location>
    </subcellularLocation>
</comment>
<feature type="signal peptide" evidence="5">
    <location>
        <begin position="1"/>
        <end position="36"/>
    </location>
</feature>
<evidence type="ECO:0000256" key="1">
    <source>
        <dbReference type="ARBA" id="ARBA00004418"/>
    </source>
</evidence>
<dbReference type="InterPro" id="IPR005588">
    <property type="entry name" value="MucB_RseB"/>
</dbReference>
<dbReference type="InterPro" id="IPR033436">
    <property type="entry name" value="MucB/RseB_C"/>
</dbReference>
<dbReference type="InterPro" id="IPR033434">
    <property type="entry name" value="MucB/RseB_N"/>
</dbReference>
<dbReference type="EMBL" id="JACDXW010000001">
    <property type="protein sequence ID" value="MCB5362434.1"/>
    <property type="molecule type" value="Genomic_DNA"/>
</dbReference>
<comment type="caution">
    <text evidence="8">The sequence shown here is derived from an EMBL/GenBank/DDBJ whole genome shotgun (WGS) entry which is preliminary data.</text>
</comment>
<feature type="chain" id="PRO_5045644625" evidence="5">
    <location>
        <begin position="37"/>
        <end position="341"/>
    </location>
</feature>
<dbReference type="Gene3D" id="3.30.200.100">
    <property type="entry name" value="MucB/RseB, C-terminal domain"/>
    <property type="match status" value="1"/>
</dbReference>
<dbReference type="PIRSF" id="PIRSF005427">
    <property type="entry name" value="RseB"/>
    <property type="match status" value="1"/>
</dbReference>
<gene>
    <name evidence="8" type="ORF">H0484_01520</name>
</gene>
<keyword evidence="9" id="KW-1185">Reference proteome</keyword>
<evidence type="ECO:0000256" key="4">
    <source>
        <dbReference type="ARBA" id="ARBA00022764"/>
    </source>
</evidence>
<dbReference type="CDD" id="cd16327">
    <property type="entry name" value="RseB"/>
    <property type="match status" value="1"/>
</dbReference>
<dbReference type="PANTHER" id="PTHR38782:SF1">
    <property type="entry name" value="SIGMA-E FACTOR REGULATORY PROTEIN RSEB"/>
    <property type="match status" value="1"/>
</dbReference>
<keyword evidence="3 5" id="KW-0732">Signal</keyword>
<accession>A0ABS8C9C0</accession>
<name>A0ABS8C9C0_9BURK</name>
<evidence type="ECO:0000313" key="8">
    <source>
        <dbReference type="EMBL" id="MCB5362434.1"/>
    </source>
</evidence>
<evidence type="ECO:0000259" key="6">
    <source>
        <dbReference type="Pfam" id="PF03888"/>
    </source>
</evidence>
<feature type="domain" description="MucB/RseB C-terminal" evidence="7">
    <location>
        <begin position="237"/>
        <end position="331"/>
    </location>
</feature>
<keyword evidence="4" id="KW-0574">Periplasm</keyword>
<dbReference type="InterPro" id="IPR038484">
    <property type="entry name" value="MucB/RseB_C_sf"/>
</dbReference>